<keyword evidence="3" id="KW-0731">Sigma factor</keyword>
<dbReference type="Pfam" id="PF04542">
    <property type="entry name" value="Sigma70_r2"/>
    <property type="match status" value="1"/>
</dbReference>
<dbReference type="PANTHER" id="PTHR43133">
    <property type="entry name" value="RNA POLYMERASE ECF-TYPE SIGMA FACTO"/>
    <property type="match status" value="1"/>
</dbReference>
<dbReference type="SUPFAM" id="SSF88946">
    <property type="entry name" value="Sigma2 domain of RNA polymerase sigma factors"/>
    <property type="match status" value="1"/>
</dbReference>
<dbReference type="SUPFAM" id="SSF88659">
    <property type="entry name" value="Sigma3 and sigma4 domains of RNA polymerase sigma factors"/>
    <property type="match status" value="1"/>
</dbReference>
<evidence type="ECO:0000256" key="4">
    <source>
        <dbReference type="ARBA" id="ARBA00023125"/>
    </source>
</evidence>
<dbReference type="EMBL" id="BAAAZR010000002">
    <property type="protein sequence ID" value="GAA3794996.1"/>
    <property type="molecule type" value="Genomic_DNA"/>
</dbReference>
<evidence type="ECO:0000313" key="7">
    <source>
        <dbReference type="EMBL" id="GAA3794996.1"/>
    </source>
</evidence>
<evidence type="ECO:0000256" key="3">
    <source>
        <dbReference type="ARBA" id="ARBA00023082"/>
    </source>
</evidence>
<evidence type="ECO:0000256" key="2">
    <source>
        <dbReference type="ARBA" id="ARBA00023015"/>
    </source>
</evidence>
<keyword evidence="2" id="KW-0805">Transcription regulation</keyword>
<feature type="domain" description="RNA polymerase sigma-70 region 2" evidence="6">
    <location>
        <begin position="30"/>
        <end position="90"/>
    </location>
</feature>
<dbReference type="Gene3D" id="1.10.10.10">
    <property type="entry name" value="Winged helix-like DNA-binding domain superfamily/Winged helix DNA-binding domain"/>
    <property type="match status" value="1"/>
</dbReference>
<evidence type="ECO:0000256" key="5">
    <source>
        <dbReference type="ARBA" id="ARBA00023163"/>
    </source>
</evidence>
<keyword evidence="8" id="KW-1185">Reference proteome</keyword>
<protein>
    <submittedName>
        <fullName evidence="7">Sigma-70 family RNA polymerase sigma factor</fullName>
    </submittedName>
</protein>
<dbReference type="InterPro" id="IPR013325">
    <property type="entry name" value="RNA_pol_sigma_r2"/>
</dbReference>
<dbReference type="InterPro" id="IPR013324">
    <property type="entry name" value="RNA_pol_sigma_r3/r4-like"/>
</dbReference>
<organism evidence="7 8">
    <name type="scientific">Sphaerisporangium flaviroseum</name>
    <dbReference type="NCBI Taxonomy" id="509199"/>
    <lineage>
        <taxon>Bacteria</taxon>
        <taxon>Bacillati</taxon>
        <taxon>Actinomycetota</taxon>
        <taxon>Actinomycetes</taxon>
        <taxon>Streptosporangiales</taxon>
        <taxon>Streptosporangiaceae</taxon>
        <taxon>Sphaerisporangium</taxon>
    </lineage>
</organism>
<comment type="caution">
    <text evidence="7">The sequence shown here is derived from an EMBL/GenBank/DDBJ whole genome shotgun (WGS) entry which is preliminary data.</text>
</comment>
<comment type="similarity">
    <text evidence="1">Belongs to the sigma-70 factor family. ECF subfamily.</text>
</comment>
<gene>
    <name evidence="7" type="ORF">GCM10022226_12880</name>
</gene>
<dbReference type="InterPro" id="IPR014284">
    <property type="entry name" value="RNA_pol_sigma-70_dom"/>
</dbReference>
<dbReference type="Proteomes" id="UP001500888">
    <property type="component" value="Unassembled WGS sequence"/>
</dbReference>
<dbReference type="PANTHER" id="PTHR43133:SF8">
    <property type="entry name" value="RNA POLYMERASE SIGMA FACTOR HI_1459-RELATED"/>
    <property type="match status" value="1"/>
</dbReference>
<proteinExistence type="inferred from homology"/>
<sequence>MLTKSIPSGTQSHLMPHDLDLLDETAWRDLVDRFGYRMWAVARAFGLNPSDAADAVQAAWLRLIESVHTIRDPDRIGAWLVTTTRHEAARIGRGRAGDPLPGLPAEIPAPDGDPVAAMLTEEDGRRLWAAVDTLREPCRSLLRLIVTVPEIRYAQLARCLDMPVGSIGPTRIRCLKRLRSLMEEDR</sequence>
<dbReference type="Gene3D" id="1.10.1740.10">
    <property type="match status" value="1"/>
</dbReference>
<name>A0ABP7HLJ4_9ACTN</name>
<keyword evidence="4" id="KW-0238">DNA-binding</keyword>
<reference evidence="8" key="1">
    <citation type="journal article" date="2019" name="Int. J. Syst. Evol. Microbiol.">
        <title>The Global Catalogue of Microorganisms (GCM) 10K type strain sequencing project: providing services to taxonomists for standard genome sequencing and annotation.</title>
        <authorList>
            <consortium name="The Broad Institute Genomics Platform"/>
            <consortium name="The Broad Institute Genome Sequencing Center for Infectious Disease"/>
            <person name="Wu L."/>
            <person name="Ma J."/>
        </authorList>
    </citation>
    <scope>NUCLEOTIDE SEQUENCE [LARGE SCALE GENOMIC DNA]</scope>
    <source>
        <strain evidence="8">JCM 16908</strain>
    </source>
</reference>
<dbReference type="NCBIfam" id="TIGR02937">
    <property type="entry name" value="sigma70-ECF"/>
    <property type="match status" value="1"/>
</dbReference>
<keyword evidence="5" id="KW-0804">Transcription</keyword>
<evidence type="ECO:0000256" key="1">
    <source>
        <dbReference type="ARBA" id="ARBA00010641"/>
    </source>
</evidence>
<evidence type="ECO:0000313" key="8">
    <source>
        <dbReference type="Proteomes" id="UP001500888"/>
    </source>
</evidence>
<accession>A0ABP7HLJ4</accession>
<dbReference type="InterPro" id="IPR007627">
    <property type="entry name" value="RNA_pol_sigma70_r2"/>
</dbReference>
<dbReference type="InterPro" id="IPR039425">
    <property type="entry name" value="RNA_pol_sigma-70-like"/>
</dbReference>
<dbReference type="InterPro" id="IPR036388">
    <property type="entry name" value="WH-like_DNA-bd_sf"/>
</dbReference>
<evidence type="ECO:0000259" key="6">
    <source>
        <dbReference type="Pfam" id="PF04542"/>
    </source>
</evidence>